<sequence>MCAYSVFQLLPEHIVKLIVDHVACHGRMRFDGLYLASDESKALQMPLLWVCRNFRDFVYQRFCREYALNLLSDPTDNYIRHPSWPYWLLGFDHYLTNRLTKELLIITDIRDVCSGKSLRHLSSAPYDGCAFPLVYTLSLYTFVGKESYEEGCPPDSEANIMAFVQRVKEVVPAVRVVNQDVGCSDAMPFEEYGSYAKLLISKLYQIVEVAEISSRNRLPGITLELGPIGRLTSVDWDFDGSDSRILALARQSSQSLQSLRLVSAFEKDIGELFWDLDNHRYVSYPCLHSLTLKFDSISPASQKSTFDGAIPFPCLSHLYILSQYPFGDDVVFRGNEGTLECLNLPLFSEVVALLRKHRVFMRNSHPKLRDVNIGSYLGDKPNAFDSALDFMKFILSVASDTPVLEFYGLETLDSEFRLSFMLKVKEELAMPWFAPHSPRLSRLLYEASRG</sequence>
<keyword evidence="2" id="KW-1185">Reference proteome</keyword>
<evidence type="ECO:0000313" key="1">
    <source>
        <dbReference type="EMBL" id="KAJ2690208.1"/>
    </source>
</evidence>
<organism evidence="1 2">
    <name type="scientific">Coemansia spiralis</name>
    <dbReference type="NCBI Taxonomy" id="417178"/>
    <lineage>
        <taxon>Eukaryota</taxon>
        <taxon>Fungi</taxon>
        <taxon>Fungi incertae sedis</taxon>
        <taxon>Zoopagomycota</taxon>
        <taxon>Kickxellomycotina</taxon>
        <taxon>Kickxellomycetes</taxon>
        <taxon>Kickxellales</taxon>
        <taxon>Kickxellaceae</taxon>
        <taxon>Coemansia</taxon>
    </lineage>
</organism>
<dbReference type="OrthoDB" id="5533323at2759"/>
<proteinExistence type="predicted"/>
<gene>
    <name evidence="1" type="ORF">IWW39_000889</name>
</gene>
<comment type="caution">
    <text evidence="1">The sequence shown here is derived from an EMBL/GenBank/DDBJ whole genome shotgun (WGS) entry which is preliminary data.</text>
</comment>
<evidence type="ECO:0000313" key="2">
    <source>
        <dbReference type="Proteomes" id="UP001151516"/>
    </source>
</evidence>
<dbReference type="EMBL" id="JANBTX010000014">
    <property type="protein sequence ID" value="KAJ2690208.1"/>
    <property type="molecule type" value="Genomic_DNA"/>
</dbReference>
<dbReference type="AlphaFoldDB" id="A0A9W8GP40"/>
<protein>
    <submittedName>
        <fullName evidence="1">Uncharacterized protein</fullName>
    </submittedName>
</protein>
<name>A0A9W8GP40_9FUNG</name>
<dbReference type="Proteomes" id="UP001151516">
    <property type="component" value="Unassembled WGS sequence"/>
</dbReference>
<accession>A0A9W8GP40</accession>
<reference evidence="1" key="1">
    <citation type="submission" date="2022-07" db="EMBL/GenBank/DDBJ databases">
        <title>Phylogenomic reconstructions and comparative analyses of Kickxellomycotina fungi.</title>
        <authorList>
            <person name="Reynolds N.K."/>
            <person name="Stajich J.E."/>
            <person name="Barry K."/>
            <person name="Grigoriev I.V."/>
            <person name="Crous P."/>
            <person name="Smith M.E."/>
        </authorList>
    </citation>
    <scope>NUCLEOTIDE SEQUENCE</scope>
    <source>
        <strain evidence="1">CBS 109367</strain>
    </source>
</reference>